<evidence type="ECO:0000256" key="2">
    <source>
        <dbReference type="ARBA" id="ARBA00022448"/>
    </source>
</evidence>
<keyword evidence="3" id="KW-0268">Exocytosis</keyword>
<name>A0A8J5H4Z8_ZINOF</name>
<accession>A0A8J5H4Z8</accession>
<comment type="caution">
    <text evidence="6">The sequence shown here is derived from an EMBL/GenBank/DDBJ whole genome shotgun (WGS) entry which is preliminary data.</text>
</comment>
<dbReference type="EMBL" id="JACMSC010000005">
    <property type="protein sequence ID" value="KAG6520492.1"/>
    <property type="molecule type" value="Genomic_DNA"/>
</dbReference>
<keyword evidence="7" id="KW-1185">Reference proteome</keyword>
<comment type="function">
    <text evidence="3">Component of the exocyst complex.</text>
</comment>
<dbReference type="InterPro" id="IPR004140">
    <property type="entry name" value="Exo70"/>
</dbReference>
<dbReference type="GO" id="GO:0015031">
    <property type="term" value="P:protein transport"/>
    <property type="evidence" value="ECO:0007669"/>
    <property type="project" value="UniProtKB-KW"/>
</dbReference>
<dbReference type="PANTHER" id="PTHR12542:SF142">
    <property type="entry name" value="EXOCYST SUBUNIT EXO70 FAMILY PROTEIN"/>
    <property type="match status" value="1"/>
</dbReference>
<dbReference type="Proteomes" id="UP000734854">
    <property type="component" value="Unassembled WGS sequence"/>
</dbReference>
<dbReference type="PANTHER" id="PTHR12542">
    <property type="entry name" value="EXOCYST COMPLEX PROTEIN EXO70"/>
    <property type="match status" value="1"/>
</dbReference>
<reference evidence="6 7" key="1">
    <citation type="submission" date="2020-08" db="EMBL/GenBank/DDBJ databases">
        <title>Plant Genome Project.</title>
        <authorList>
            <person name="Zhang R.-G."/>
        </authorList>
    </citation>
    <scope>NUCLEOTIDE SEQUENCE [LARGE SCALE GENOMIC DNA]</scope>
    <source>
        <tissue evidence="6">Rhizome</tissue>
    </source>
</reference>
<evidence type="ECO:0000256" key="3">
    <source>
        <dbReference type="RuleBase" id="RU365026"/>
    </source>
</evidence>
<dbReference type="AlphaFoldDB" id="A0A8J5H4Z8"/>
<gene>
    <name evidence="6" type="ORF">ZIOFF_017548</name>
</gene>
<dbReference type="GO" id="GO:0005546">
    <property type="term" value="F:phosphatidylinositol-4,5-bisphosphate binding"/>
    <property type="evidence" value="ECO:0007669"/>
    <property type="project" value="InterPro"/>
</dbReference>
<dbReference type="Pfam" id="PF03081">
    <property type="entry name" value="Exo70_C"/>
    <property type="match status" value="1"/>
</dbReference>
<dbReference type="GO" id="GO:0006887">
    <property type="term" value="P:exocytosis"/>
    <property type="evidence" value="ECO:0007669"/>
    <property type="project" value="UniProtKB-KW"/>
</dbReference>
<dbReference type="InterPro" id="IPR046364">
    <property type="entry name" value="Exo70_C"/>
</dbReference>
<feature type="domain" description="Exocyst complex subunit Exo70 C-terminal" evidence="5">
    <location>
        <begin position="263"/>
        <end position="630"/>
    </location>
</feature>
<evidence type="ECO:0000256" key="1">
    <source>
        <dbReference type="ARBA" id="ARBA00006756"/>
    </source>
</evidence>
<dbReference type="Pfam" id="PF20669">
    <property type="entry name" value="Exo70_N"/>
    <property type="match status" value="1"/>
</dbReference>
<evidence type="ECO:0000259" key="5">
    <source>
        <dbReference type="Pfam" id="PF03081"/>
    </source>
</evidence>
<dbReference type="InterPro" id="IPR016159">
    <property type="entry name" value="Cullin_repeat-like_dom_sf"/>
</dbReference>
<evidence type="ECO:0000313" key="6">
    <source>
        <dbReference type="EMBL" id="KAG6520492.1"/>
    </source>
</evidence>
<dbReference type="SUPFAM" id="SSF74788">
    <property type="entry name" value="Cullin repeat-like"/>
    <property type="match status" value="1"/>
</dbReference>
<keyword evidence="3" id="KW-0653">Protein transport</keyword>
<evidence type="ECO:0000256" key="4">
    <source>
        <dbReference type="SAM" id="MobiDB-lite"/>
    </source>
</evidence>
<protein>
    <recommendedName>
        <fullName evidence="3">Exocyst subunit Exo70 family protein</fullName>
    </recommendedName>
</protein>
<sequence>MIRILSGFDNRLSTINDLFPPSAADDGGNPDGDRFDPSEAEIRLQAAHKVVRLWDASDSLVWESSTEDAEEYLAAVGDLIRLVEYKTSPGFGGGSTVDLVSRAEIALQMAMSRLEEEFSNLMVRHAVPLDSNYLSSSIRRLSLSFASDIGEPIDDFESSVEDESHHHHHQSPPQQQEGSPEDRSGTSLADERCLDLINPEVVPDLNAIADYMLLAKYDRELHQVYCTVRRDILDECLSILGIDRMSIEEVQRIDWRMLNDKMKKWIQALKIVVRVLLWGEKRLCDQILASSEELKEECFIETVKGPVMQLLNFGDAITICQWSSEKLFGILDMYEALADVLPDLQTLFVGDPKDLICVEAEGILQRLGEAAKGTLMGFGSAIQKEPSRKPTQGGEIHPMTRYVMNYVRLLAEYTNTLNLLLDDGKIGSDQGNGEGYDNRNSDGENLEMTPLGLRTALIISYLESNLDEKSKTDEDGAMQYVFLMNNIHYIVNKVKDSDLGKLLGDHWIRKRLVQIRQYATNYLRTSWTKALSCLKDEGIGSGNSSSVLKVTLKEKFKNFNLAFDEIYRVQTTWKVPDPQLREELRISISEKVIPAYRAFMGRYGNQLDGGRHGTKYIKYTSDDLESLLSDLFEGVSGPAPKKKT</sequence>
<feature type="region of interest" description="Disordered" evidence="4">
    <location>
        <begin position="157"/>
        <end position="186"/>
    </location>
</feature>
<evidence type="ECO:0000313" key="7">
    <source>
        <dbReference type="Proteomes" id="UP000734854"/>
    </source>
</evidence>
<organism evidence="6 7">
    <name type="scientific">Zingiber officinale</name>
    <name type="common">Ginger</name>
    <name type="synonym">Amomum zingiber</name>
    <dbReference type="NCBI Taxonomy" id="94328"/>
    <lineage>
        <taxon>Eukaryota</taxon>
        <taxon>Viridiplantae</taxon>
        <taxon>Streptophyta</taxon>
        <taxon>Embryophyta</taxon>
        <taxon>Tracheophyta</taxon>
        <taxon>Spermatophyta</taxon>
        <taxon>Magnoliopsida</taxon>
        <taxon>Liliopsida</taxon>
        <taxon>Zingiberales</taxon>
        <taxon>Zingiberaceae</taxon>
        <taxon>Zingiber</taxon>
    </lineage>
</organism>
<dbReference type="Gene3D" id="1.20.1280.170">
    <property type="entry name" value="Exocyst complex component Exo70"/>
    <property type="match status" value="1"/>
</dbReference>
<keyword evidence="2 3" id="KW-0813">Transport</keyword>
<comment type="similarity">
    <text evidence="1 3">Belongs to the EXO70 family.</text>
</comment>
<proteinExistence type="inferred from homology"/>
<dbReference type="GO" id="GO:0000145">
    <property type="term" value="C:exocyst"/>
    <property type="evidence" value="ECO:0007669"/>
    <property type="project" value="InterPro"/>
</dbReference>